<organism evidence="2 3">
    <name type="scientific">Bacillus seohaeanensis</name>
    <dbReference type="NCBI Taxonomy" id="284580"/>
    <lineage>
        <taxon>Bacteria</taxon>
        <taxon>Bacillati</taxon>
        <taxon>Bacillota</taxon>
        <taxon>Bacilli</taxon>
        <taxon>Bacillales</taxon>
        <taxon>Bacillaceae</taxon>
        <taxon>Bacillus</taxon>
    </lineage>
</organism>
<dbReference type="RefSeq" id="WP_377936752.1">
    <property type="nucleotide sequence ID" value="NZ_JBHUMF010000031.1"/>
</dbReference>
<feature type="transmembrane region" description="Helical" evidence="1">
    <location>
        <begin position="52"/>
        <end position="72"/>
    </location>
</feature>
<keyword evidence="3" id="KW-1185">Reference proteome</keyword>
<keyword evidence="1" id="KW-0472">Membrane</keyword>
<keyword evidence="1" id="KW-0812">Transmembrane</keyword>
<evidence type="ECO:0000313" key="3">
    <source>
        <dbReference type="Proteomes" id="UP001597506"/>
    </source>
</evidence>
<protein>
    <submittedName>
        <fullName evidence="2">DUF2178 domain-containing protein</fullName>
    </submittedName>
</protein>
<proteinExistence type="predicted"/>
<comment type="caution">
    <text evidence="2">The sequence shown here is derived from an EMBL/GenBank/DDBJ whole genome shotgun (WGS) entry which is preliminary data.</text>
</comment>
<dbReference type="Proteomes" id="UP001597506">
    <property type="component" value="Unassembled WGS sequence"/>
</dbReference>
<evidence type="ECO:0000313" key="2">
    <source>
        <dbReference type="EMBL" id="MFD2682051.1"/>
    </source>
</evidence>
<accession>A0ABW5RVE4</accession>
<reference evidence="3" key="1">
    <citation type="journal article" date="2019" name="Int. J. Syst. Evol. Microbiol.">
        <title>The Global Catalogue of Microorganisms (GCM) 10K type strain sequencing project: providing services to taxonomists for standard genome sequencing and annotation.</title>
        <authorList>
            <consortium name="The Broad Institute Genomics Platform"/>
            <consortium name="The Broad Institute Genome Sequencing Center for Infectious Disease"/>
            <person name="Wu L."/>
            <person name="Ma J."/>
        </authorList>
    </citation>
    <scope>NUCLEOTIDE SEQUENCE [LARGE SCALE GENOMIC DNA]</scope>
    <source>
        <strain evidence="3">KCTC 3913</strain>
    </source>
</reference>
<dbReference type="EMBL" id="JBHUMF010000031">
    <property type="protein sequence ID" value="MFD2682051.1"/>
    <property type="molecule type" value="Genomic_DNA"/>
</dbReference>
<sequence length="104" mass="11537">MSETLANGLIGVSGLVAGIVLMLVISYIARRIGNKKRLYDERQQHVSTKSRAAAWNITLFLIMIAWGIVILVDGISFTFFLFTGLHVANCIGLMITSIYYANRN</sequence>
<dbReference type="Pfam" id="PF09946">
    <property type="entry name" value="DUF2178"/>
    <property type="match status" value="1"/>
</dbReference>
<keyword evidence="1" id="KW-1133">Transmembrane helix</keyword>
<feature type="transmembrane region" description="Helical" evidence="1">
    <location>
        <begin position="6"/>
        <end position="29"/>
    </location>
</feature>
<feature type="transmembrane region" description="Helical" evidence="1">
    <location>
        <begin position="78"/>
        <end position="101"/>
    </location>
</feature>
<evidence type="ECO:0000256" key="1">
    <source>
        <dbReference type="SAM" id="Phobius"/>
    </source>
</evidence>
<dbReference type="InterPro" id="IPR019235">
    <property type="entry name" value="DUF2178_TM"/>
</dbReference>
<gene>
    <name evidence="2" type="ORF">ACFSUL_15025</name>
</gene>
<name>A0ABW5RVE4_9BACI</name>